<dbReference type="EMBL" id="HBUF01002353">
    <property type="protein sequence ID" value="CAG6606149.1"/>
    <property type="molecule type" value="Transcribed_RNA"/>
</dbReference>
<protein>
    <submittedName>
        <fullName evidence="2">Uncharacterized protein</fullName>
    </submittedName>
</protein>
<dbReference type="AlphaFoldDB" id="A0A8D8WF30"/>
<organism evidence="2">
    <name type="scientific">Cacopsylla melanoneura</name>
    <dbReference type="NCBI Taxonomy" id="428564"/>
    <lineage>
        <taxon>Eukaryota</taxon>
        <taxon>Metazoa</taxon>
        <taxon>Ecdysozoa</taxon>
        <taxon>Arthropoda</taxon>
        <taxon>Hexapoda</taxon>
        <taxon>Insecta</taxon>
        <taxon>Pterygota</taxon>
        <taxon>Neoptera</taxon>
        <taxon>Paraneoptera</taxon>
        <taxon>Hemiptera</taxon>
        <taxon>Sternorrhyncha</taxon>
        <taxon>Psylloidea</taxon>
        <taxon>Psyllidae</taxon>
        <taxon>Psyllinae</taxon>
        <taxon>Cacopsylla</taxon>
    </lineage>
</organism>
<dbReference type="EMBL" id="HBUF01002355">
    <property type="protein sequence ID" value="CAG6606151.1"/>
    <property type="molecule type" value="Transcribed_RNA"/>
</dbReference>
<keyword evidence="1" id="KW-0472">Membrane</keyword>
<dbReference type="EMBL" id="HBUF01366643">
    <property type="protein sequence ID" value="CAG6723928.1"/>
    <property type="molecule type" value="Transcribed_RNA"/>
</dbReference>
<dbReference type="EMBL" id="HBUF01185355">
    <property type="protein sequence ID" value="CAG6656553.1"/>
    <property type="molecule type" value="Transcribed_RNA"/>
</dbReference>
<dbReference type="EMBL" id="HBUF01366645">
    <property type="protein sequence ID" value="CAG6723930.1"/>
    <property type="molecule type" value="Transcribed_RNA"/>
</dbReference>
<reference evidence="2" key="1">
    <citation type="submission" date="2021-05" db="EMBL/GenBank/DDBJ databases">
        <authorList>
            <person name="Alioto T."/>
            <person name="Alioto T."/>
            <person name="Gomez Garrido J."/>
        </authorList>
    </citation>
    <scope>NUCLEOTIDE SEQUENCE</scope>
</reference>
<keyword evidence="1" id="KW-0812">Transmembrane</keyword>
<dbReference type="EMBL" id="HBUF01366646">
    <property type="protein sequence ID" value="CAG6723931.1"/>
    <property type="molecule type" value="Transcribed_RNA"/>
</dbReference>
<evidence type="ECO:0000313" key="2">
    <source>
        <dbReference type="EMBL" id="CAG6656553.1"/>
    </source>
</evidence>
<dbReference type="EMBL" id="HBUF01002354">
    <property type="protein sequence ID" value="CAG6606150.1"/>
    <property type="molecule type" value="Transcribed_RNA"/>
</dbReference>
<keyword evidence="1" id="KW-1133">Transmembrane helix</keyword>
<dbReference type="EMBL" id="HBUF01185356">
    <property type="protein sequence ID" value="CAG6656555.1"/>
    <property type="molecule type" value="Transcribed_RNA"/>
</dbReference>
<feature type="transmembrane region" description="Helical" evidence="1">
    <location>
        <begin position="32"/>
        <end position="51"/>
    </location>
</feature>
<proteinExistence type="predicted"/>
<dbReference type="EMBL" id="HBUF01519092">
    <property type="protein sequence ID" value="CAG6748432.1"/>
    <property type="molecule type" value="Transcribed_RNA"/>
</dbReference>
<name>A0A8D8WF30_9HEMI</name>
<dbReference type="EMBL" id="HBUF01185354">
    <property type="protein sequence ID" value="CAG6656551.1"/>
    <property type="molecule type" value="Transcribed_RNA"/>
</dbReference>
<sequence>MFLNVKLFWTKDTMRGPNSADERVLADSCTSLLIIVPVLLLVLAYCCHPFWRKIVRSICERRRRGFMSQRDNIREINVLEGDPTLVLLPSGRVVVLENRRPTPTIPDFSSLDIHELEAGRLTLNPLLGRDPTIHPLVLNASSQGSKDNLQSPVQDYLPPPSYESIFGQPVANSALGVTDPPSYTDVVSNVTFHLPESAV</sequence>
<accession>A0A8D8WF30</accession>
<evidence type="ECO:0000256" key="1">
    <source>
        <dbReference type="SAM" id="Phobius"/>
    </source>
</evidence>